<dbReference type="InterPro" id="IPR013402">
    <property type="entry name" value="CHP02569"/>
</dbReference>
<dbReference type="NCBIfam" id="TIGR02569">
    <property type="entry name" value="TIGR02569_actnb"/>
    <property type="match status" value="1"/>
</dbReference>
<evidence type="ECO:0000313" key="1">
    <source>
        <dbReference type="EMBL" id="MFC6871043.1"/>
    </source>
</evidence>
<comment type="caution">
    <text evidence="1">The sequence shown here is derived from an EMBL/GenBank/DDBJ whole genome shotgun (WGS) entry which is preliminary data.</text>
</comment>
<dbReference type="RefSeq" id="WP_345406443.1">
    <property type="nucleotide sequence ID" value="NZ_BAABLA010000122.1"/>
</dbReference>
<dbReference type="Proteomes" id="UP001596337">
    <property type="component" value="Unassembled WGS sequence"/>
</dbReference>
<name>A0ABW2C7P9_9PSEU</name>
<dbReference type="EMBL" id="JBHSXX010000001">
    <property type="protein sequence ID" value="MFC6871043.1"/>
    <property type="molecule type" value="Genomic_DNA"/>
</dbReference>
<proteinExistence type="predicted"/>
<reference evidence="2" key="1">
    <citation type="journal article" date="2019" name="Int. J. Syst. Evol. Microbiol.">
        <title>The Global Catalogue of Microorganisms (GCM) 10K type strain sequencing project: providing services to taxonomists for standard genome sequencing and annotation.</title>
        <authorList>
            <consortium name="The Broad Institute Genomics Platform"/>
            <consortium name="The Broad Institute Genome Sequencing Center for Infectious Disease"/>
            <person name="Wu L."/>
            <person name="Ma J."/>
        </authorList>
    </citation>
    <scope>NUCLEOTIDE SEQUENCE [LARGE SCALE GENOMIC DNA]</scope>
    <source>
        <strain evidence="2">KCTC 32255</strain>
    </source>
</reference>
<gene>
    <name evidence="1" type="ORF">ACFQGD_28375</name>
</gene>
<evidence type="ECO:0000313" key="2">
    <source>
        <dbReference type="Proteomes" id="UP001596337"/>
    </source>
</evidence>
<organism evidence="1 2">
    <name type="scientific">Haloechinothrix salitolerans</name>
    <dbReference type="NCBI Taxonomy" id="926830"/>
    <lineage>
        <taxon>Bacteria</taxon>
        <taxon>Bacillati</taxon>
        <taxon>Actinomycetota</taxon>
        <taxon>Actinomycetes</taxon>
        <taxon>Pseudonocardiales</taxon>
        <taxon>Pseudonocardiaceae</taxon>
        <taxon>Haloechinothrix</taxon>
    </lineage>
</organism>
<sequence length="268" mass="29630">MSTIVECPPGRVCAAFGVDEGELEPFGELGWRTGRLTLLPVADSEQALWLARSLNDVHLPDLRIARPARATDGRQVVGGWMALRAIDGEPADPEKSTVDDLVLVSVKLHQALAHMSRPDFIDKRDDALARADRMAWGEDEADLDDSSCARWFDLLLGATKPVPLKDQVVHANLYRGVLFFTDAAPAIVDFRPFFRPPEWSAALVVVDAIADGKADVDVMARWEHIPAWRQMLLRAVLFRLAAGVLDSDTGEDARERLRHAASTVSRYV</sequence>
<keyword evidence="2" id="KW-1185">Reference proteome</keyword>
<accession>A0ABW2C7P9</accession>
<protein>
    <submittedName>
        <fullName evidence="1">TIGR02569 family protein</fullName>
    </submittedName>
</protein>